<protein>
    <submittedName>
        <fullName evidence="3">ATP-dependent endonuclease</fullName>
    </submittedName>
</protein>
<dbReference type="Proteomes" id="UP001596023">
    <property type="component" value="Unassembled WGS sequence"/>
</dbReference>
<dbReference type="InterPro" id="IPR027417">
    <property type="entry name" value="P-loop_NTPase"/>
</dbReference>
<dbReference type="InterPro" id="IPR041685">
    <property type="entry name" value="AAA_GajA/Old/RecF-like"/>
</dbReference>
<evidence type="ECO:0000313" key="3">
    <source>
        <dbReference type="EMBL" id="MFC4676849.1"/>
    </source>
</evidence>
<dbReference type="Pfam" id="PF20469">
    <property type="entry name" value="OLD-like_TOPRIM"/>
    <property type="match status" value="1"/>
</dbReference>
<dbReference type="Pfam" id="PF13175">
    <property type="entry name" value="AAA_15"/>
    <property type="match status" value="1"/>
</dbReference>
<dbReference type="RefSeq" id="WP_380001475.1">
    <property type="nucleotide sequence ID" value="NZ_JBHSGN010000161.1"/>
</dbReference>
<dbReference type="InterPro" id="IPR034139">
    <property type="entry name" value="TOPRIM_OLD"/>
</dbReference>
<comment type="caution">
    <text evidence="3">The sequence shown here is derived from an EMBL/GenBank/DDBJ whole genome shotgun (WGS) entry which is preliminary data.</text>
</comment>
<dbReference type="GO" id="GO:0004519">
    <property type="term" value="F:endonuclease activity"/>
    <property type="evidence" value="ECO:0007669"/>
    <property type="project" value="UniProtKB-KW"/>
</dbReference>
<feature type="domain" description="Endonuclease GajA/Old nuclease/RecF-like AAA" evidence="1">
    <location>
        <begin position="181"/>
        <end position="346"/>
    </location>
</feature>
<evidence type="ECO:0000259" key="2">
    <source>
        <dbReference type="Pfam" id="PF20469"/>
    </source>
</evidence>
<dbReference type="SUPFAM" id="SSF52540">
    <property type="entry name" value="P-loop containing nucleoside triphosphate hydrolases"/>
    <property type="match status" value="1"/>
</dbReference>
<feature type="domain" description="OLD protein-like TOPRIM" evidence="2">
    <location>
        <begin position="395"/>
        <end position="469"/>
    </location>
</feature>
<dbReference type="PANTHER" id="PTHR43581">
    <property type="entry name" value="ATP/GTP PHOSPHATASE"/>
    <property type="match status" value="1"/>
</dbReference>
<organism evidence="3 4">
    <name type="scientific">Dysgonomonas termitidis</name>
    <dbReference type="NCBI Taxonomy" id="1516126"/>
    <lineage>
        <taxon>Bacteria</taxon>
        <taxon>Pseudomonadati</taxon>
        <taxon>Bacteroidota</taxon>
        <taxon>Bacteroidia</taxon>
        <taxon>Bacteroidales</taxon>
        <taxon>Dysgonomonadaceae</taxon>
        <taxon>Dysgonomonas</taxon>
    </lineage>
</organism>
<keyword evidence="3" id="KW-0378">Hydrolase</keyword>
<sequence>MYIEKFIIKNFRGIADLTLYFCKGLNVLIGENNSSKTAIIDALRICLSYGNQKRDIYVSHSDFHIDKSAINDALNDIEFHLHFKIEDPAEAGWFNDLLSVQEDGTQDLQLHFRYYLDEDERIRYKVWGGTNEGQAIAPEVLFLLYHVHLDALRDAENHLRPIRGNRLGQLYANIQIDPNTETDKEKKKEIAKKVREAVDGDDDWTQHIGKGKEKINEHLRETSFSSKQQQIEILFLPFDFNRLVDNLKIQMPIYSDDLLAGDTSKQRHFELYQNGLGYNNLIYTATVLGDLKQRKELNKECYAALLIEEPEAHLHPQLQNLFFKYLDKLDTEQGFQIFISSHSPTITAKSDLKSVVVLQNQDNKVSALSLDKSGLSGDNRKYLHKFLDVTKSQLFFSNGVILVEGISESLLLPIFSKIMGEGGKYDIENVGIELVNLNGVAFSHFANMFNNDNDEKNLKTRCSLVTDDDRADESDEIASRAKTACELERKNLKVFLAERTFEFELFIAGNKDILIEIFREMHPVAAGRITEDTDVKVYAANFLEKVISNKAKSELAHRLAVKLASDENARNAFVVPAYLQNAIRYATKGE</sequence>
<keyword evidence="4" id="KW-1185">Reference proteome</keyword>
<evidence type="ECO:0000313" key="4">
    <source>
        <dbReference type="Proteomes" id="UP001596023"/>
    </source>
</evidence>
<keyword evidence="3" id="KW-0255">Endonuclease</keyword>
<dbReference type="EMBL" id="JBHSGN010000161">
    <property type="protein sequence ID" value="MFC4676849.1"/>
    <property type="molecule type" value="Genomic_DNA"/>
</dbReference>
<dbReference type="PANTHER" id="PTHR43581:SF4">
    <property type="entry name" value="ATP_GTP PHOSPHATASE"/>
    <property type="match status" value="1"/>
</dbReference>
<keyword evidence="3" id="KW-0540">Nuclease</keyword>
<dbReference type="CDD" id="cd01026">
    <property type="entry name" value="TOPRIM_OLD"/>
    <property type="match status" value="1"/>
</dbReference>
<name>A0ABV9L3H6_9BACT</name>
<accession>A0ABV9L3H6</accession>
<gene>
    <name evidence="3" type="ORF">ACFO6W_24510</name>
</gene>
<dbReference type="Gene3D" id="3.40.50.300">
    <property type="entry name" value="P-loop containing nucleotide triphosphate hydrolases"/>
    <property type="match status" value="1"/>
</dbReference>
<proteinExistence type="predicted"/>
<dbReference type="InterPro" id="IPR051396">
    <property type="entry name" value="Bact_Antivir_Def_Nuclease"/>
</dbReference>
<reference evidence="4" key="1">
    <citation type="journal article" date="2019" name="Int. J. Syst. Evol. Microbiol.">
        <title>The Global Catalogue of Microorganisms (GCM) 10K type strain sequencing project: providing services to taxonomists for standard genome sequencing and annotation.</title>
        <authorList>
            <consortium name="The Broad Institute Genomics Platform"/>
            <consortium name="The Broad Institute Genome Sequencing Center for Infectious Disease"/>
            <person name="Wu L."/>
            <person name="Ma J."/>
        </authorList>
    </citation>
    <scope>NUCLEOTIDE SEQUENCE [LARGE SCALE GENOMIC DNA]</scope>
    <source>
        <strain evidence="4">CCUG 66188</strain>
    </source>
</reference>
<evidence type="ECO:0000259" key="1">
    <source>
        <dbReference type="Pfam" id="PF13175"/>
    </source>
</evidence>